<dbReference type="EMBL" id="CP001681">
    <property type="protein sequence ID" value="ACU03033.1"/>
    <property type="molecule type" value="Genomic_DNA"/>
</dbReference>
<dbReference type="RefSeq" id="WP_012780979.1">
    <property type="nucleotide sequence ID" value="NC_013061.1"/>
</dbReference>
<dbReference type="Gene3D" id="3.40.50.880">
    <property type="match status" value="1"/>
</dbReference>
<reference evidence="2 3" key="1">
    <citation type="journal article" date="2009" name="Stand. Genomic Sci.">
        <title>Complete genome sequence of Pedobacter heparinus type strain (HIM 762-3).</title>
        <authorList>
            <person name="Han C."/>
            <person name="Spring S."/>
            <person name="Lapidus A."/>
            <person name="Del Rio T.G."/>
            <person name="Tice H."/>
            <person name="Copeland A."/>
            <person name="Cheng J.F."/>
            <person name="Lucas S."/>
            <person name="Chen F."/>
            <person name="Nolan M."/>
            <person name="Bruce D."/>
            <person name="Goodwin L."/>
            <person name="Pitluck S."/>
            <person name="Ivanova N."/>
            <person name="Mavromatis K."/>
            <person name="Mikhailova N."/>
            <person name="Pati A."/>
            <person name="Chen A."/>
            <person name="Palaniappan K."/>
            <person name="Land M."/>
            <person name="Hauser L."/>
            <person name="Chang Y.J."/>
            <person name="Jeffries C.C."/>
            <person name="Saunders E."/>
            <person name="Chertkov O."/>
            <person name="Brettin T."/>
            <person name="Goker M."/>
            <person name="Rohde M."/>
            <person name="Bristow J."/>
            <person name="Eisen J.A."/>
            <person name="Markowitz V."/>
            <person name="Hugenholtz P."/>
            <person name="Kyrpides N.C."/>
            <person name="Klenk H.P."/>
            <person name="Detter J.C."/>
        </authorList>
    </citation>
    <scope>NUCLEOTIDE SEQUENCE [LARGE SCALE GENOMIC DNA]</scope>
    <source>
        <strain evidence="3">ATCC 13125 / DSM 2366 / CIP 104194 / JCM 7457 / NBRC 12017 / NCIMB 9290 / NRRL B-14731 / HIM 762-3</strain>
    </source>
</reference>
<protein>
    <recommendedName>
        <fullName evidence="1">ThuA-like domain-containing protein</fullName>
    </recommendedName>
</protein>
<dbReference type="Pfam" id="PF06283">
    <property type="entry name" value="ThuA"/>
    <property type="match status" value="1"/>
</dbReference>
<dbReference type="AlphaFoldDB" id="C6Y240"/>
<dbReference type="PANTHER" id="PTHR40469:SF2">
    <property type="entry name" value="GALACTOSE-BINDING DOMAIN-LIKE SUPERFAMILY PROTEIN"/>
    <property type="match status" value="1"/>
</dbReference>
<dbReference type="InterPro" id="IPR029062">
    <property type="entry name" value="Class_I_gatase-like"/>
</dbReference>
<dbReference type="Proteomes" id="UP000000852">
    <property type="component" value="Chromosome"/>
</dbReference>
<organism evidence="2 3">
    <name type="scientific">Pedobacter heparinus (strain ATCC 13125 / DSM 2366 / CIP 104194 / JCM 7457 / NBRC 12017 / NCIMB 9290 / NRRL B-14731 / HIM 762-3)</name>
    <dbReference type="NCBI Taxonomy" id="485917"/>
    <lineage>
        <taxon>Bacteria</taxon>
        <taxon>Pseudomonadati</taxon>
        <taxon>Bacteroidota</taxon>
        <taxon>Sphingobacteriia</taxon>
        <taxon>Sphingobacteriales</taxon>
        <taxon>Sphingobacteriaceae</taxon>
        <taxon>Pedobacter</taxon>
    </lineage>
</organism>
<dbReference type="STRING" id="485917.Phep_0811"/>
<dbReference type="eggNOG" id="COG3828">
    <property type="taxonomic scope" value="Bacteria"/>
</dbReference>
<dbReference type="OrthoDB" id="1117240at2"/>
<keyword evidence="3" id="KW-1185">Reference proteome</keyword>
<evidence type="ECO:0000313" key="2">
    <source>
        <dbReference type="EMBL" id="ACU03033.1"/>
    </source>
</evidence>
<dbReference type="InterPro" id="IPR029010">
    <property type="entry name" value="ThuA-like"/>
</dbReference>
<feature type="domain" description="ThuA-like" evidence="1">
    <location>
        <begin position="25"/>
        <end position="235"/>
    </location>
</feature>
<evidence type="ECO:0000259" key="1">
    <source>
        <dbReference type="Pfam" id="PF06283"/>
    </source>
</evidence>
<name>C6Y240_PEDHD</name>
<evidence type="ECO:0000313" key="3">
    <source>
        <dbReference type="Proteomes" id="UP000000852"/>
    </source>
</evidence>
<dbReference type="HOGENOM" id="CLU_089962_0_0_10"/>
<gene>
    <name evidence="2" type="ordered locus">Phep_0811</name>
</gene>
<dbReference type="SUPFAM" id="SSF52317">
    <property type="entry name" value="Class I glutamine amidotransferase-like"/>
    <property type="match status" value="1"/>
</dbReference>
<accession>C6Y240</accession>
<sequence>MKKLGITIILCIICGTCFAQKKIHILIITGGHGFKQVPFYQMFDSLGSHISYDKLEQPAANALIASAAVDKYDALVFYDMYNSITASQKQAYQQLLKKGKAMLFLHHSLVSYQDWDEFQKIIGGKYYEQATLVNGDTIKSSYQHDVIIPVKIESPKHPVTRGLKDFEIYDEVYGHFGTQPNIRPLLSTTHPGSSRYIAWINTYGRTDVLFIQLGHGPEAFKNPNYRKLLKQGIEWSVLRHKKNMD</sequence>
<proteinExistence type="predicted"/>
<dbReference type="PANTHER" id="PTHR40469">
    <property type="entry name" value="SECRETED GLYCOSYL HYDROLASE"/>
    <property type="match status" value="1"/>
</dbReference>
<dbReference type="KEGG" id="phe:Phep_0811"/>